<evidence type="ECO:0000313" key="3">
    <source>
        <dbReference type="EMBL" id="ROH95142.1"/>
    </source>
</evidence>
<reference evidence="3 4" key="1">
    <citation type="submission" date="2018-11" db="EMBL/GenBank/DDBJ databases">
        <title>Proposal to divide the Flavobacteriaceae and reorganize its genera based on Amino Acid Identity values calculated from whole genome sequences.</title>
        <authorList>
            <person name="Nicholson A.C."/>
            <person name="Gulvik C.A."/>
            <person name="Whitney A.M."/>
            <person name="Humrighouse B.W."/>
            <person name="Bell M."/>
            <person name="Holmes B."/>
            <person name="Steigerwalt A."/>
            <person name="Villarma A."/>
            <person name="Sheth M."/>
            <person name="Batra D."/>
            <person name="Pryor J."/>
            <person name="Bernardet J.-F."/>
            <person name="Hugo C."/>
            <person name="Kampfer P."/>
            <person name="Newman J."/>
            <person name="Mcquiston J.R."/>
        </authorList>
    </citation>
    <scope>NUCLEOTIDE SEQUENCE [LARGE SCALE GENOMIC DNA]</scope>
    <source>
        <strain evidence="3 4">G0235</strain>
    </source>
</reference>
<dbReference type="CDD" id="cd07814">
    <property type="entry name" value="SRPBCC_CalC_Aha1-like"/>
    <property type="match status" value="1"/>
</dbReference>
<dbReference type="SUPFAM" id="SSF55961">
    <property type="entry name" value="Bet v1-like"/>
    <property type="match status" value="1"/>
</dbReference>
<protein>
    <submittedName>
        <fullName evidence="3">SRPBCC domain-containing protein</fullName>
    </submittedName>
</protein>
<evidence type="ECO:0000256" key="1">
    <source>
        <dbReference type="ARBA" id="ARBA00006817"/>
    </source>
</evidence>
<dbReference type="Proteomes" id="UP000281899">
    <property type="component" value="Unassembled WGS sequence"/>
</dbReference>
<name>A0ABX9XEB2_9FLAO</name>
<sequence>MYISCLMKSLIHSKFHKIVLPNTYFMKTMSTSNVENYMHIVEINTTVDKMYHALTHEIPLWWTELFEGSSSEEGNLFTIRFGDQIHKTMRVKELTANVKVVWSVEDSLIALPDLKNQTEWIGTTIVWEIEEKKGGCQIKLTHIGLNPAVECYEICSNGWLQFIGSLKKFLETGEGVPYKK</sequence>
<organism evidence="3 4">
    <name type="scientific">Chryseobacterium cucumeris</name>
    <dbReference type="NCBI Taxonomy" id="1813611"/>
    <lineage>
        <taxon>Bacteria</taxon>
        <taxon>Pseudomonadati</taxon>
        <taxon>Bacteroidota</taxon>
        <taxon>Flavobacteriia</taxon>
        <taxon>Flavobacteriales</taxon>
        <taxon>Weeksellaceae</taxon>
        <taxon>Chryseobacterium group</taxon>
        <taxon>Chryseobacterium</taxon>
    </lineage>
</organism>
<proteinExistence type="inferred from homology"/>
<dbReference type="InterPro" id="IPR023393">
    <property type="entry name" value="START-like_dom_sf"/>
</dbReference>
<comment type="similarity">
    <text evidence="1">Belongs to the AHA1 family.</text>
</comment>
<dbReference type="EMBL" id="RJTW01000003">
    <property type="protein sequence ID" value="ROH95142.1"/>
    <property type="molecule type" value="Genomic_DNA"/>
</dbReference>
<keyword evidence="4" id="KW-1185">Reference proteome</keyword>
<evidence type="ECO:0000259" key="2">
    <source>
        <dbReference type="Pfam" id="PF08327"/>
    </source>
</evidence>
<comment type="caution">
    <text evidence="3">The sequence shown here is derived from an EMBL/GenBank/DDBJ whole genome shotgun (WGS) entry which is preliminary data.</text>
</comment>
<feature type="domain" description="Activator of Hsp90 ATPase homologue 1/2-like C-terminal" evidence="2">
    <location>
        <begin position="45"/>
        <end position="171"/>
    </location>
</feature>
<gene>
    <name evidence="3" type="ORF">EGI15_04565</name>
</gene>
<dbReference type="Pfam" id="PF08327">
    <property type="entry name" value="AHSA1"/>
    <property type="match status" value="1"/>
</dbReference>
<accession>A0ABX9XEB2</accession>
<dbReference type="Gene3D" id="3.30.530.20">
    <property type="match status" value="1"/>
</dbReference>
<evidence type="ECO:0000313" key="4">
    <source>
        <dbReference type="Proteomes" id="UP000281899"/>
    </source>
</evidence>
<dbReference type="InterPro" id="IPR013538">
    <property type="entry name" value="ASHA1/2-like_C"/>
</dbReference>